<evidence type="ECO:0000259" key="2">
    <source>
        <dbReference type="PROSITE" id="PS51750"/>
    </source>
</evidence>
<dbReference type="Pfam" id="PF03374">
    <property type="entry name" value="ANT"/>
    <property type="match status" value="1"/>
</dbReference>
<dbReference type="InterPro" id="IPR005039">
    <property type="entry name" value="Ant_C"/>
</dbReference>
<dbReference type="Proteomes" id="UP000255082">
    <property type="component" value="Unassembled WGS sequence"/>
</dbReference>
<sequence>MKTAQHLGEQVQGHDLKGKSLSNDTGQLMPFNYADNQVRVVMIDGEPWFVLADLCAALDIANPRNVNARLADDQKGVRRMDTPGGAQLTAMVNESGMYEVVIRSDKPEAVAFRRWITGTVLPEIRRTGSFQGAAAPRALPSTRELAQMVIDAEDAREAAEKQLGLEVKARQAMESYVKDLEPRAEGYDRFIDGDGTYAVGVVAKMLGTGQNKLFAELRNAKIFIAKGALRNTPYQQYMHHFDVKAFEYTREDGTHGVSYKTRIQPSGVEFIARKLGRPIQQEVAA</sequence>
<gene>
    <name evidence="3" type="ORF">NCTC13184_05800</name>
</gene>
<dbReference type="AlphaFoldDB" id="A0A378X0W4"/>
<dbReference type="OrthoDB" id="9812611at2"/>
<dbReference type="PROSITE" id="PS51750">
    <property type="entry name" value="BRO_N"/>
    <property type="match status" value="1"/>
</dbReference>
<dbReference type="SMART" id="SM01040">
    <property type="entry name" value="Bro-N"/>
    <property type="match status" value="1"/>
</dbReference>
<dbReference type="GO" id="GO:0003677">
    <property type="term" value="F:DNA binding"/>
    <property type="evidence" value="ECO:0007669"/>
    <property type="project" value="InterPro"/>
</dbReference>
<evidence type="ECO:0000313" key="4">
    <source>
        <dbReference type="Proteomes" id="UP000255082"/>
    </source>
</evidence>
<dbReference type="PANTHER" id="PTHR36180">
    <property type="entry name" value="DNA-BINDING PROTEIN-RELATED-RELATED"/>
    <property type="match status" value="1"/>
</dbReference>
<organism evidence="3 4">
    <name type="scientific">Nocardia africana</name>
    <dbReference type="NCBI Taxonomy" id="134964"/>
    <lineage>
        <taxon>Bacteria</taxon>
        <taxon>Bacillati</taxon>
        <taxon>Actinomycetota</taxon>
        <taxon>Actinomycetes</taxon>
        <taxon>Mycobacteriales</taxon>
        <taxon>Nocardiaceae</taxon>
        <taxon>Nocardia</taxon>
    </lineage>
</organism>
<feature type="region of interest" description="Disordered" evidence="1">
    <location>
        <begin position="1"/>
        <end position="21"/>
    </location>
</feature>
<dbReference type="InterPro" id="IPR003497">
    <property type="entry name" value="BRO_N_domain"/>
</dbReference>
<dbReference type="Pfam" id="PF02498">
    <property type="entry name" value="Bro-N"/>
    <property type="match status" value="1"/>
</dbReference>
<evidence type="ECO:0000313" key="3">
    <source>
        <dbReference type="EMBL" id="SUA47260.1"/>
    </source>
</evidence>
<evidence type="ECO:0000256" key="1">
    <source>
        <dbReference type="SAM" id="MobiDB-lite"/>
    </source>
</evidence>
<dbReference type="EMBL" id="UGRU01000001">
    <property type="protein sequence ID" value="SUA47260.1"/>
    <property type="molecule type" value="Genomic_DNA"/>
</dbReference>
<dbReference type="PANTHER" id="PTHR36180:SF2">
    <property type="entry name" value="BRO FAMILY PROTEIN"/>
    <property type="match status" value="1"/>
</dbReference>
<name>A0A378X0W4_9NOCA</name>
<feature type="domain" description="Bro-N" evidence="2">
    <location>
        <begin position="22"/>
        <end position="128"/>
    </location>
</feature>
<reference evidence="3 4" key="1">
    <citation type="submission" date="2018-06" db="EMBL/GenBank/DDBJ databases">
        <authorList>
            <consortium name="Pathogen Informatics"/>
            <person name="Doyle S."/>
        </authorList>
    </citation>
    <scope>NUCLEOTIDE SEQUENCE [LARGE SCALE GENOMIC DNA]</scope>
    <source>
        <strain evidence="3 4">NCTC13184</strain>
    </source>
</reference>
<accession>A0A378X0W4</accession>
<proteinExistence type="predicted"/>
<protein>
    <submittedName>
        <fullName evidence="3">Uncharacterized phage-encoded protein</fullName>
    </submittedName>
</protein>